<dbReference type="GeneID" id="117545414"/>
<evidence type="ECO:0000313" key="2">
    <source>
        <dbReference type="Proteomes" id="UP000515161"/>
    </source>
</evidence>
<feature type="region of interest" description="Disordered" evidence="1">
    <location>
        <begin position="507"/>
        <end position="532"/>
    </location>
</feature>
<feature type="non-terminal residue" evidence="3">
    <location>
        <position position="579"/>
    </location>
</feature>
<evidence type="ECO:0000256" key="1">
    <source>
        <dbReference type="SAM" id="MobiDB-lite"/>
    </source>
</evidence>
<dbReference type="RefSeq" id="XP_034071064.1">
    <property type="nucleotide sequence ID" value="XM_034215173.1"/>
</dbReference>
<dbReference type="AlphaFoldDB" id="A0A6P8U2X8"/>
<protein>
    <submittedName>
        <fullName evidence="3">Rap guanine nucleotide exchange factor 1-like</fullName>
    </submittedName>
</protein>
<feature type="compositionally biased region" description="Basic and acidic residues" evidence="1">
    <location>
        <begin position="445"/>
        <end position="458"/>
    </location>
</feature>
<evidence type="ECO:0000313" key="3">
    <source>
        <dbReference type="RefSeq" id="XP_034071064.1"/>
    </source>
</evidence>
<dbReference type="OrthoDB" id="25179at2759"/>
<dbReference type="KEGG" id="gacu:117545414"/>
<accession>A0A6P8U2X8</accession>
<gene>
    <name evidence="3" type="primary">LOC117545414</name>
</gene>
<name>A0A6P8U2X8_GYMAC</name>
<organism evidence="2 3">
    <name type="scientific">Gymnodraco acuticeps</name>
    <name type="common">Antarctic dragonfish</name>
    <dbReference type="NCBI Taxonomy" id="8218"/>
    <lineage>
        <taxon>Eukaryota</taxon>
        <taxon>Metazoa</taxon>
        <taxon>Chordata</taxon>
        <taxon>Craniata</taxon>
        <taxon>Vertebrata</taxon>
        <taxon>Euteleostomi</taxon>
        <taxon>Actinopterygii</taxon>
        <taxon>Neopterygii</taxon>
        <taxon>Teleostei</taxon>
        <taxon>Neoteleostei</taxon>
        <taxon>Acanthomorphata</taxon>
        <taxon>Eupercaria</taxon>
        <taxon>Perciformes</taxon>
        <taxon>Notothenioidei</taxon>
        <taxon>Bathydraconidae</taxon>
        <taxon>Gymnodraco</taxon>
    </lineage>
</organism>
<feature type="compositionally biased region" description="Pro residues" evidence="1">
    <location>
        <begin position="387"/>
        <end position="416"/>
    </location>
</feature>
<proteinExistence type="predicted"/>
<keyword evidence="2" id="KW-1185">Reference proteome</keyword>
<dbReference type="Proteomes" id="UP000515161">
    <property type="component" value="Unplaced"/>
</dbReference>
<feature type="region of interest" description="Disordered" evidence="1">
    <location>
        <begin position="173"/>
        <end position="464"/>
    </location>
</feature>
<sequence>MSSRAESKTASQFVSLTMRLKDKLHTQKIRRSERIKHTPTHTAALQHTHQGVLVEQQRDVVSSLQYFKALVDKLVVDQSVGGLLGGASSRVLEAVKSLVREGPQQRDSKTVSSCLTRLYLSVAQLIRWADHVMLQGVAHSNKESTASVTTVIRVVLDGVKELVRLAAERQGDSAPVSLVQSQASVGQGVEEQQTSDRKSTCWSPEEESSDRKSTRWSPEEETSDRKSTCWSPETSDRKSTCWSPETSDRKSTCWSPEEESSDRKSTCWSPETSDRKSTCWSPETSDRKSTCWSPEASDRKSTCWSPEEETSDRKSTCWSPEASDRKSTCWSPETSDRKSTCWSPEEETSDRKSTCWSPEASDRKSTCWSPETSDRKSTCPEEDQDPPSAPPKPPKPSSEPRPPLPPPQGPSPPALPPKQRHSLSPAPCRIAIVAPMMRGPAADRQVQEESLKRSPEDTHCEDDPDYHFLLTLSSLPPVLPEKKRCSTGGSTFSQALSSFGFDSAHCDDVTGPEDVTSSPLSPSKTPPPLPEKKRHIQQYLQFCSSYSAQSAAVFYQRPLTFSQRYMSQQLTQLDTQLDT</sequence>
<reference evidence="3" key="1">
    <citation type="submission" date="2025-08" db="UniProtKB">
        <authorList>
            <consortium name="RefSeq"/>
        </authorList>
    </citation>
    <scope>IDENTIFICATION</scope>
</reference>
<dbReference type="InParanoid" id="A0A6P8U2X8"/>